<dbReference type="SUPFAM" id="SSF75217">
    <property type="entry name" value="alpha/beta knot"/>
    <property type="match status" value="1"/>
</dbReference>
<evidence type="ECO:0000313" key="5">
    <source>
        <dbReference type="Proteomes" id="UP000326287"/>
    </source>
</evidence>
<dbReference type="AlphaFoldDB" id="A0A5P9NK62"/>
<keyword evidence="2 4" id="KW-0808">Transferase</keyword>
<dbReference type="PANTHER" id="PTHR46429">
    <property type="entry name" value="23S RRNA (GUANOSINE-2'-O-)-METHYLTRANSFERASE RLMB"/>
    <property type="match status" value="1"/>
</dbReference>
<dbReference type="InterPro" id="IPR029026">
    <property type="entry name" value="tRNA_m1G_MTases_N"/>
</dbReference>
<dbReference type="GO" id="GO:0005829">
    <property type="term" value="C:cytosol"/>
    <property type="evidence" value="ECO:0007669"/>
    <property type="project" value="TreeGrafter"/>
</dbReference>
<dbReference type="InterPro" id="IPR004441">
    <property type="entry name" value="rRNA_MeTrfase_TrmH"/>
</dbReference>
<dbReference type="PANTHER" id="PTHR46429:SF1">
    <property type="entry name" value="23S RRNA (GUANOSINE-2'-O-)-METHYLTRANSFERASE RLMB"/>
    <property type="match status" value="1"/>
</dbReference>
<dbReference type="SUPFAM" id="SSF55315">
    <property type="entry name" value="L30e-like"/>
    <property type="match status" value="1"/>
</dbReference>
<dbReference type="InterPro" id="IPR029028">
    <property type="entry name" value="Alpha/beta_knot_MTases"/>
</dbReference>
<sequence>MSEQGYADKRAYFDRMLTLYGRKPALEALRDKALECHALHLAHSNREGGIVGELINAAEQRGIPVQRHSREELARISRNGKQDQGVALDVICPAFQSVGGYLDTLDSARPQRLLALDGITNPQNLGMIVRSAAAGDIDGLLWARKGNAAPGPLVVKASAGTLYRAPVLTCPELPGALEQCQRHGFDVCTLESSAQTDLFAYQPQRHCVFVLGNETDGVSSKVSRLAQQKLSIPMNNGVESLNVAVTASLIAYAGRIERG</sequence>
<dbReference type="Pfam" id="PF08032">
    <property type="entry name" value="SpoU_sub_bind"/>
    <property type="match status" value="1"/>
</dbReference>
<dbReference type="InterPro" id="IPR029064">
    <property type="entry name" value="Ribosomal_eL30-like_sf"/>
</dbReference>
<dbReference type="Proteomes" id="UP000326287">
    <property type="component" value="Chromosome"/>
</dbReference>
<dbReference type="Gene3D" id="3.30.1330.30">
    <property type="match status" value="1"/>
</dbReference>
<evidence type="ECO:0000256" key="1">
    <source>
        <dbReference type="ARBA" id="ARBA00022603"/>
    </source>
</evidence>
<dbReference type="SMART" id="SM00967">
    <property type="entry name" value="SpoU_sub_bind"/>
    <property type="match status" value="1"/>
</dbReference>
<dbReference type="GO" id="GO:0003723">
    <property type="term" value="F:RNA binding"/>
    <property type="evidence" value="ECO:0007669"/>
    <property type="project" value="InterPro"/>
</dbReference>
<dbReference type="GO" id="GO:0006396">
    <property type="term" value="P:RNA processing"/>
    <property type="evidence" value="ECO:0007669"/>
    <property type="project" value="InterPro"/>
</dbReference>
<dbReference type="GO" id="GO:0032259">
    <property type="term" value="P:methylation"/>
    <property type="evidence" value="ECO:0007669"/>
    <property type="project" value="UniProtKB-KW"/>
</dbReference>
<evidence type="ECO:0000256" key="2">
    <source>
        <dbReference type="ARBA" id="ARBA00022679"/>
    </source>
</evidence>
<dbReference type="EMBL" id="CP036422">
    <property type="protein sequence ID" value="QFU76157.1"/>
    <property type="molecule type" value="Genomic_DNA"/>
</dbReference>
<dbReference type="InterPro" id="IPR001537">
    <property type="entry name" value="SpoU_MeTrfase"/>
</dbReference>
<keyword evidence="5" id="KW-1185">Reference proteome</keyword>
<organism evidence="4 5">
    <name type="scientific">Halioglobus maricola</name>
    <dbReference type="NCBI Taxonomy" id="2601894"/>
    <lineage>
        <taxon>Bacteria</taxon>
        <taxon>Pseudomonadati</taxon>
        <taxon>Pseudomonadota</taxon>
        <taxon>Gammaproteobacteria</taxon>
        <taxon>Cellvibrionales</taxon>
        <taxon>Halieaceae</taxon>
        <taxon>Halioglobus</taxon>
    </lineage>
</organism>
<dbReference type="CDD" id="cd18095">
    <property type="entry name" value="SpoU-like_rRNA-MTase"/>
    <property type="match status" value="1"/>
</dbReference>
<name>A0A5P9NK62_9GAMM</name>
<dbReference type="RefSeq" id="WP_152662262.1">
    <property type="nucleotide sequence ID" value="NZ_CP036422.1"/>
</dbReference>
<dbReference type="OrthoDB" id="9785673at2"/>
<proteinExistence type="predicted"/>
<dbReference type="Pfam" id="PF00588">
    <property type="entry name" value="SpoU_methylase"/>
    <property type="match status" value="1"/>
</dbReference>
<dbReference type="Gene3D" id="3.40.1280.10">
    <property type="match status" value="1"/>
</dbReference>
<keyword evidence="1 4" id="KW-0489">Methyltransferase</keyword>
<accession>A0A5P9NK62</accession>
<gene>
    <name evidence="4" type="ORF">EY643_11060</name>
</gene>
<evidence type="ECO:0000313" key="4">
    <source>
        <dbReference type="EMBL" id="QFU76157.1"/>
    </source>
</evidence>
<evidence type="ECO:0000259" key="3">
    <source>
        <dbReference type="SMART" id="SM00967"/>
    </source>
</evidence>
<protein>
    <submittedName>
        <fullName evidence="4">RNA methyltransferase</fullName>
    </submittedName>
</protein>
<dbReference type="InterPro" id="IPR013123">
    <property type="entry name" value="SpoU_subst-bd"/>
</dbReference>
<dbReference type="GO" id="GO:0008173">
    <property type="term" value="F:RNA methyltransferase activity"/>
    <property type="evidence" value="ECO:0007669"/>
    <property type="project" value="InterPro"/>
</dbReference>
<feature type="domain" description="RNA 2-O ribose methyltransferase substrate binding" evidence="3">
    <location>
        <begin position="18"/>
        <end position="96"/>
    </location>
</feature>
<reference evidence="4 5" key="1">
    <citation type="submission" date="2019-02" db="EMBL/GenBank/DDBJ databases">
        <authorList>
            <person name="Li S.-H."/>
        </authorList>
    </citation>
    <scope>NUCLEOTIDE SEQUENCE [LARGE SCALE GENOMIC DNA]</scope>
    <source>
        <strain evidence="4 5">IMCC14385</strain>
    </source>
</reference>
<dbReference type="KEGG" id="halc:EY643_11060"/>